<dbReference type="EMBL" id="BPQB01000010">
    <property type="protein sequence ID" value="GJE88784.1"/>
    <property type="molecule type" value="Genomic_DNA"/>
</dbReference>
<evidence type="ECO:0000313" key="2">
    <source>
        <dbReference type="EMBL" id="GJE88784.1"/>
    </source>
</evidence>
<comment type="caution">
    <text evidence="2">The sequence shown here is derived from an EMBL/GenBank/DDBJ whole genome shotgun (WGS) entry which is preliminary data.</text>
</comment>
<gene>
    <name evidence="2" type="ORF">PsYK624_048710</name>
</gene>
<feature type="region of interest" description="Disordered" evidence="1">
    <location>
        <begin position="36"/>
        <end position="66"/>
    </location>
</feature>
<evidence type="ECO:0000256" key="1">
    <source>
        <dbReference type="SAM" id="MobiDB-lite"/>
    </source>
</evidence>
<sequence>MRLAQPGMDLKSTIRRDSESPLYTLQTASSTTLRIRDSPQPLAGDCPLIKTNTQGRPSDRNKSTPGHSLLTSLVELSNRALYGPIVHGLAVKILLYRLRMGHVDGMAETFVALPILTVERFLKDLTRSEHLQWLRSEKFRGALIGEICSGAISSYHVAALLHPYDRPASAPLFRPGPYHAHEDATCGDGVDHLLTYLGTSCQDYMPDVLEGKLRLRASDETLHAVSTYLNTCPAFRRDTFLERLLGRIASPTCRAAQDRARAALAAAVPELRTECATTSTTLPRDHWQEHPASAFLYCAIRLAERDATVCKDMLAQGLLQVVERVYDGEIAGVCSLGLHVLHRLAYVLLRTVSDCCDLGMTTLVEELRGDIIIYRRRLDRRYFAPEVWEIRDD</sequence>
<organism evidence="2 3">
    <name type="scientific">Phanerochaete sordida</name>
    <dbReference type="NCBI Taxonomy" id="48140"/>
    <lineage>
        <taxon>Eukaryota</taxon>
        <taxon>Fungi</taxon>
        <taxon>Dikarya</taxon>
        <taxon>Basidiomycota</taxon>
        <taxon>Agaricomycotina</taxon>
        <taxon>Agaricomycetes</taxon>
        <taxon>Polyporales</taxon>
        <taxon>Phanerochaetaceae</taxon>
        <taxon>Phanerochaete</taxon>
    </lineage>
</organism>
<proteinExistence type="predicted"/>
<evidence type="ECO:0000313" key="3">
    <source>
        <dbReference type="Proteomes" id="UP000703269"/>
    </source>
</evidence>
<keyword evidence="3" id="KW-1185">Reference proteome</keyword>
<accession>A0A9P3G6K2</accession>
<name>A0A9P3G6K2_9APHY</name>
<reference evidence="2 3" key="1">
    <citation type="submission" date="2021-08" db="EMBL/GenBank/DDBJ databases">
        <title>Draft Genome Sequence of Phanerochaete sordida strain YK-624.</title>
        <authorList>
            <person name="Mori T."/>
            <person name="Dohra H."/>
            <person name="Suzuki T."/>
            <person name="Kawagishi H."/>
            <person name="Hirai H."/>
        </authorList>
    </citation>
    <scope>NUCLEOTIDE SEQUENCE [LARGE SCALE GENOMIC DNA]</scope>
    <source>
        <strain evidence="2 3">YK-624</strain>
    </source>
</reference>
<dbReference type="AlphaFoldDB" id="A0A9P3G6K2"/>
<protein>
    <submittedName>
        <fullName evidence="2">Uncharacterized protein</fullName>
    </submittedName>
</protein>
<dbReference type="Proteomes" id="UP000703269">
    <property type="component" value="Unassembled WGS sequence"/>
</dbReference>